<feature type="transmembrane region" description="Helical" evidence="1">
    <location>
        <begin position="117"/>
        <end position="135"/>
    </location>
</feature>
<keyword evidence="1" id="KW-0812">Transmembrane</keyword>
<organism evidence="2 3">
    <name type="scientific">Candidatus Desulfovibrio intestinipullorum</name>
    <dbReference type="NCBI Taxonomy" id="2838536"/>
    <lineage>
        <taxon>Bacteria</taxon>
        <taxon>Pseudomonadati</taxon>
        <taxon>Thermodesulfobacteriota</taxon>
        <taxon>Desulfovibrionia</taxon>
        <taxon>Desulfovibrionales</taxon>
        <taxon>Desulfovibrionaceae</taxon>
        <taxon>Desulfovibrio</taxon>
    </lineage>
</organism>
<evidence type="ECO:0000256" key="1">
    <source>
        <dbReference type="SAM" id="Phobius"/>
    </source>
</evidence>
<evidence type="ECO:0000313" key="2">
    <source>
        <dbReference type="EMBL" id="HIW01166.1"/>
    </source>
</evidence>
<protein>
    <recommendedName>
        <fullName evidence="4">ATP synthase subunit I</fullName>
    </recommendedName>
</protein>
<feature type="transmembrane region" description="Helical" evidence="1">
    <location>
        <begin position="51"/>
        <end position="72"/>
    </location>
</feature>
<evidence type="ECO:0008006" key="4">
    <source>
        <dbReference type="Google" id="ProtNLM"/>
    </source>
</evidence>
<keyword evidence="1" id="KW-0472">Membrane</keyword>
<dbReference type="Proteomes" id="UP000886752">
    <property type="component" value="Unassembled WGS sequence"/>
</dbReference>
<gene>
    <name evidence="2" type="ORF">H9894_08265</name>
</gene>
<dbReference type="AlphaFoldDB" id="A0A9D1PY24"/>
<name>A0A9D1PY24_9BACT</name>
<reference evidence="2" key="1">
    <citation type="journal article" date="2021" name="PeerJ">
        <title>Extensive microbial diversity within the chicken gut microbiome revealed by metagenomics and culture.</title>
        <authorList>
            <person name="Gilroy R."/>
            <person name="Ravi A."/>
            <person name="Getino M."/>
            <person name="Pursley I."/>
            <person name="Horton D.L."/>
            <person name="Alikhan N.F."/>
            <person name="Baker D."/>
            <person name="Gharbi K."/>
            <person name="Hall N."/>
            <person name="Watson M."/>
            <person name="Adriaenssens E.M."/>
            <person name="Foster-Nyarko E."/>
            <person name="Jarju S."/>
            <person name="Secka A."/>
            <person name="Antonio M."/>
            <person name="Oren A."/>
            <person name="Chaudhuri R.R."/>
            <person name="La Ragione R."/>
            <person name="Hildebrand F."/>
            <person name="Pallen M.J."/>
        </authorList>
    </citation>
    <scope>NUCLEOTIDE SEQUENCE</scope>
    <source>
        <strain evidence="2">ChiHecec2B26-446</strain>
    </source>
</reference>
<dbReference type="EMBL" id="DXHV01000073">
    <property type="protein sequence ID" value="HIW01166.1"/>
    <property type="molecule type" value="Genomic_DNA"/>
</dbReference>
<feature type="transmembrane region" description="Helical" evidence="1">
    <location>
        <begin position="93"/>
        <end position="111"/>
    </location>
</feature>
<keyword evidence="1" id="KW-1133">Transmembrane helix</keyword>
<proteinExistence type="predicted"/>
<evidence type="ECO:0000313" key="3">
    <source>
        <dbReference type="Proteomes" id="UP000886752"/>
    </source>
</evidence>
<sequence length="141" mass="15452">MAKFSMHGSLDGWIQKRGITNPLVVPVLRNQLVFLLLILFLSSAIATETLLGIWFTAGFAVMTYILYSWAQFFSHSPLESYSSAFLRAVLLRFFLRLIILAAALYACIVLAQANPMAVLAGSVAGTLAPLLTLAWEKGSKN</sequence>
<reference evidence="2" key="2">
    <citation type="submission" date="2021-04" db="EMBL/GenBank/DDBJ databases">
        <authorList>
            <person name="Gilroy R."/>
        </authorList>
    </citation>
    <scope>NUCLEOTIDE SEQUENCE</scope>
    <source>
        <strain evidence="2">ChiHecec2B26-446</strain>
    </source>
</reference>
<accession>A0A9D1PY24</accession>
<comment type="caution">
    <text evidence="2">The sequence shown here is derived from an EMBL/GenBank/DDBJ whole genome shotgun (WGS) entry which is preliminary data.</text>
</comment>
<feature type="transmembrane region" description="Helical" evidence="1">
    <location>
        <begin position="23"/>
        <end position="45"/>
    </location>
</feature>